<protein>
    <recommendedName>
        <fullName evidence="4">Secreted protein</fullName>
    </recommendedName>
</protein>
<reference evidence="2" key="1">
    <citation type="submission" date="2023-06" db="EMBL/GenBank/DDBJ databases">
        <title>Genome-scale phylogeny and comparative genomics of the fungal order Sordariales.</title>
        <authorList>
            <consortium name="Lawrence Berkeley National Laboratory"/>
            <person name="Hensen N."/>
            <person name="Bonometti L."/>
            <person name="Westerberg I."/>
            <person name="Brannstrom I.O."/>
            <person name="Guillou S."/>
            <person name="Cros-Aarteil S."/>
            <person name="Calhoun S."/>
            <person name="Haridas S."/>
            <person name="Kuo A."/>
            <person name="Mondo S."/>
            <person name="Pangilinan J."/>
            <person name="Riley R."/>
            <person name="Labutti K."/>
            <person name="Andreopoulos B."/>
            <person name="Lipzen A."/>
            <person name="Chen C."/>
            <person name="Yanf M."/>
            <person name="Daum C."/>
            <person name="Ng V."/>
            <person name="Clum A."/>
            <person name="Steindorff A."/>
            <person name="Ohm R."/>
            <person name="Martin F."/>
            <person name="Silar P."/>
            <person name="Natvig D."/>
            <person name="Lalanne C."/>
            <person name="Gautier V."/>
            <person name="Ament-Velasquez S.L."/>
            <person name="Kruys A."/>
            <person name="Hutchinson M.I."/>
            <person name="Powell A.J."/>
            <person name="Barry K."/>
            <person name="Miller A.N."/>
            <person name="Grigoriev I.V."/>
            <person name="Debuchy R."/>
            <person name="Gladieux P."/>
            <person name="Thoren M.H."/>
            <person name="Johannesson H."/>
        </authorList>
    </citation>
    <scope>NUCLEOTIDE SEQUENCE</scope>
    <source>
        <strain evidence="2">PSN4</strain>
    </source>
</reference>
<gene>
    <name evidence="2" type="ORF">QBC47DRAFT_358471</name>
</gene>
<feature type="signal peptide" evidence="1">
    <location>
        <begin position="1"/>
        <end position="23"/>
    </location>
</feature>
<sequence length="181" mass="20191">MASDWRGASCVLLVLTPFRTGMCWQCLFTRRPRAVWTSLNRGSEASPITRLALNCWPSPSASRERCGVMYFQIGSALHPVPDSAALLTDCEHVDQIQVGISKDGFDKKICLSKCWLPRGFARSTTACFFAGNGFLTLESWQATHSPPHCEALPNATAEQLYRHLDVTGLCWKNRERSKQAL</sequence>
<keyword evidence="3" id="KW-1185">Reference proteome</keyword>
<comment type="caution">
    <text evidence="2">The sequence shown here is derived from an EMBL/GenBank/DDBJ whole genome shotgun (WGS) entry which is preliminary data.</text>
</comment>
<dbReference type="AlphaFoldDB" id="A0AAJ0FEY8"/>
<dbReference type="Proteomes" id="UP001239445">
    <property type="component" value="Unassembled WGS sequence"/>
</dbReference>
<evidence type="ECO:0008006" key="4">
    <source>
        <dbReference type="Google" id="ProtNLM"/>
    </source>
</evidence>
<organism evidence="2 3">
    <name type="scientific">Echria macrotheca</name>
    <dbReference type="NCBI Taxonomy" id="438768"/>
    <lineage>
        <taxon>Eukaryota</taxon>
        <taxon>Fungi</taxon>
        <taxon>Dikarya</taxon>
        <taxon>Ascomycota</taxon>
        <taxon>Pezizomycotina</taxon>
        <taxon>Sordariomycetes</taxon>
        <taxon>Sordariomycetidae</taxon>
        <taxon>Sordariales</taxon>
        <taxon>Schizotheciaceae</taxon>
        <taxon>Echria</taxon>
    </lineage>
</organism>
<evidence type="ECO:0000313" key="2">
    <source>
        <dbReference type="EMBL" id="KAK1758640.1"/>
    </source>
</evidence>
<evidence type="ECO:0000313" key="3">
    <source>
        <dbReference type="Proteomes" id="UP001239445"/>
    </source>
</evidence>
<evidence type="ECO:0000256" key="1">
    <source>
        <dbReference type="SAM" id="SignalP"/>
    </source>
</evidence>
<name>A0AAJ0FEY8_9PEZI</name>
<proteinExistence type="predicted"/>
<keyword evidence="1" id="KW-0732">Signal</keyword>
<feature type="chain" id="PRO_5042498083" description="Secreted protein" evidence="1">
    <location>
        <begin position="24"/>
        <end position="181"/>
    </location>
</feature>
<dbReference type="EMBL" id="MU839829">
    <property type="protein sequence ID" value="KAK1758640.1"/>
    <property type="molecule type" value="Genomic_DNA"/>
</dbReference>
<accession>A0AAJ0FEY8</accession>